<accession>A0A6N2UPF7</accession>
<gene>
    <name evidence="1" type="ORF">BHLFYP23_00607</name>
</gene>
<evidence type="ECO:0000313" key="1">
    <source>
        <dbReference type="EMBL" id="VYT20535.1"/>
    </source>
</evidence>
<organism evidence="1">
    <name type="scientific">Blautia hansenii</name>
    <name type="common">Ruminococcus hansenii</name>
    <dbReference type="NCBI Taxonomy" id="1322"/>
    <lineage>
        <taxon>Bacteria</taxon>
        <taxon>Bacillati</taxon>
        <taxon>Bacillota</taxon>
        <taxon>Clostridia</taxon>
        <taxon>Lachnospirales</taxon>
        <taxon>Lachnospiraceae</taxon>
        <taxon>Blautia</taxon>
    </lineage>
</organism>
<protein>
    <submittedName>
        <fullName evidence="1">Phage portal protein, SPP1 Gp6-like</fullName>
    </submittedName>
</protein>
<sequence>MTTIQNLVGGEVAMTEEIMMKISEWNEMLTGQASWCSNSDYITSLRIEHGICREFADVVLNEMEVSVSNEKLNTLLQACIEDLNENLQDGLGLGSFIIKPLGKDKVEYITADKFIPIHFDDTGKPDDCMFIQVKRQGTSQYYIRTERHDIRDGNLRIRNKAYKSFSQNTIGMEIPLSFVEEWKNFPENITYKGMTQMDFGYFRTPLKNKIDGSPCGISIFESAIEQIKKADIQGARIDWEFESGERAIHVDERALNTSIKGKKFLERLNKRLYRGFKLDAGKDTELFKEFSPELREEGFINGLEKYYRQIEFAVGLSYGDLSDAQYVEKTATEIKASKSRKYNRVTAIQDKLKVCLEDLVAGLAFYNGLYTSGYEFQCHFNDSILTDEEAERQQDRQDVSMGVMSLTEYRAKWYGETEEEAEKKLPEVNGVME</sequence>
<proteinExistence type="predicted"/>
<dbReference type="AlphaFoldDB" id="A0A6N2UPF7"/>
<dbReference type="EMBL" id="CACRSY010000014">
    <property type="protein sequence ID" value="VYT20535.1"/>
    <property type="molecule type" value="Genomic_DNA"/>
</dbReference>
<reference evidence="1" key="1">
    <citation type="submission" date="2019-11" db="EMBL/GenBank/DDBJ databases">
        <authorList>
            <person name="Feng L."/>
        </authorList>
    </citation>
    <scope>NUCLEOTIDE SEQUENCE</scope>
    <source>
        <strain evidence="1">BhanseniiLFYP23</strain>
    </source>
</reference>
<dbReference type="RefSeq" id="WP_421732546.1">
    <property type="nucleotide sequence ID" value="NZ_CACRSY010000014.1"/>
</dbReference>
<name>A0A6N2UPF7_BLAHA</name>